<organism evidence="7 8">
    <name type="scientific">Pararhodobacter marinus</name>
    <dbReference type="NCBI Taxonomy" id="2184063"/>
    <lineage>
        <taxon>Bacteria</taxon>
        <taxon>Pseudomonadati</taxon>
        <taxon>Pseudomonadota</taxon>
        <taxon>Alphaproteobacteria</taxon>
        <taxon>Rhodobacterales</taxon>
        <taxon>Paracoccaceae</taxon>
        <taxon>Pararhodobacter</taxon>
    </lineage>
</organism>
<evidence type="ECO:0000256" key="4">
    <source>
        <dbReference type="ARBA" id="ARBA00023136"/>
    </source>
</evidence>
<feature type="transmembrane region" description="Helical" evidence="5">
    <location>
        <begin position="121"/>
        <end position="139"/>
    </location>
</feature>
<dbReference type="GO" id="GO:0016020">
    <property type="term" value="C:membrane"/>
    <property type="evidence" value="ECO:0007669"/>
    <property type="project" value="UniProtKB-SubCell"/>
</dbReference>
<protein>
    <submittedName>
        <fullName evidence="7">EamA family transporter</fullName>
    </submittedName>
</protein>
<evidence type="ECO:0000256" key="5">
    <source>
        <dbReference type="SAM" id="Phobius"/>
    </source>
</evidence>
<dbReference type="Proteomes" id="UP000244940">
    <property type="component" value="Unassembled WGS sequence"/>
</dbReference>
<feature type="transmembrane region" description="Helical" evidence="5">
    <location>
        <begin position="36"/>
        <end position="54"/>
    </location>
</feature>
<accession>A0A2U2C9X5</accession>
<evidence type="ECO:0000256" key="1">
    <source>
        <dbReference type="ARBA" id="ARBA00004141"/>
    </source>
</evidence>
<reference evidence="7 8" key="1">
    <citation type="submission" date="2018-05" db="EMBL/GenBank/DDBJ databases">
        <title>Pararhodobacter marina sp. nov., isolated from deep-sea water of the Indian Ocean.</title>
        <authorList>
            <person name="Lai Q.Sr."/>
            <person name="Liu X."/>
            <person name="Shao Z."/>
        </authorList>
    </citation>
    <scope>NUCLEOTIDE SEQUENCE [LARGE SCALE GENOMIC DNA]</scope>
    <source>
        <strain evidence="7 8">CIC4N-9</strain>
    </source>
</reference>
<dbReference type="AlphaFoldDB" id="A0A2U2C9X5"/>
<feature type="transmembrane region" description="Helical" evidence="5">
    <location>
        <begin position="233"/>
        <end position="253"/>
    </location>
</feature>
<feature type="transmembrane region" description="Helical" evidence="5">
    <location>
        <begin position="259"/>
        <end position="276"/>
    </location>
</feature>
<dbReference type="InterPro" id="IPR050638">
    <property type="entry name" value="AA-Vitamin_Transporters"/>
</dbReference>
<dbReference type="InterPro" id="IPR037185">
    <property type="entry name" value="EmrE-like"/>
</dbReference>
<evidence type="ECO:0000256" key="2">
    <source>
        <dbReference type="ARBA" id="ARBA00022692"/>
    </source>
</evidence>
<evidence type="ECO:0000313" key="8">
    <source>
        <dbReference type="Proteomes" id="UP000244940"/>
    </source>
</evidence>
<evidence type="ECO:0000313" key="7">
    <source>
        <dbReference type="EMBL" id="PWE28686.1"/>
    </source>
</evidence>
<keyword evidence="3 5" id="KW-1133">Transmembrane helix</keyword>
<evidence type="ECO:0000256" key="3">
    <source>
        <dbReference type="ARBA" id="ARBA00022989"/>
    </source>
</evidence>
<dbReference type="EMBL" id="QEYD01000006">
    <property type="protein sequence ID" value="PWE28686.1"/>
    <property type="molecule type" value="Genomic_DNA"/>
</dbReference>
<dbReference type="Pfam" id="PF00892">
    <property type="entry name" value="EamA"/>
    <property type="match status" value="1"/>
</dbReference>
<dbReference type="RefSeq" id="WP_109533547.1">
    <property type="nucleotide sequence ID" value="NZ_QEYD01000006.1"/>
</dbReference>
<feature type="transmembrane region" description="Helical" evidence="5">
    <location>
        <begin position="92"/>
        <end position="112"/>
    </location>
</feature>
<keyword evidence="4 5" id="KW-0472">Membrane</keyword>
<dbReference type="SUPFAM" id="SSF103481">
    <property type="entry name" value="Multidrug resistance efflux transporter EmrE"/>
    <property type="match status" value="2"/>
</dbReference>
<evidence type="ECO:0000259" key="6">
    <source>
        <dbReference type="Pfam" id="PF00892"/>
    </source>
</evidence>
<keyword evidence="8" id="KW-1185">Reference proteome</keyword>
<sequence>MRLFALSALVMTAFAANSLLNRAALGAGLIEALPFALIRVASGALVLILLARAFGPRGAPFRAGRAHLLPALWLTLYLVGFSVAYLALDAGIGALVLFATVQVTMLAGATLAGDRPSPRRLAGAALALAGLAALLLPGSDAIPSVWAALTMGAAGLGWGLYSLAGRSARDPLGATAGNFILATPLVALACLPAGLGNVTAGGVGLALLSGAVTSGLGYALWYRILPELGAARAAVAQLTVPVIAIAAGALLLAETLSPGAIAASVLVLAGVALAILPPRQR</sequence>
<dbReference type="GeneID" id="94365601"/>
<name>A0A2U2C9X5_9RHOB</name>
<feature type="transmembrane region" description="Helical" evidence="5">
    <location>
        <begin position="145"/>
        <end position="164"/>
    </location>
</feature>
<feature type="domain" description="EamA" evidence="6">
    <location>
        <begin position="146"/>
        <end position="275"/>
    </location>
</feature>
<feature type="transmembrane region" description="Helical" evidence="5">
    <location>
        <begin position="176"/>
        <end position="195"/>
    </location>
</feature>
<dbReference type="PANTHER" id="PTHR32322">
    <property type="entry name" value="INNER MEMBRANE TRANSPORTER"/>
    <property type="match status" value="1"/>
</dbReference>
<feature type="transmembrane region" description="Helical" evidence="5">
    <location>
        <begin position="201"/>
        <end position="221"/>
    </location>
</feature>
<comment type="subcellular location">
    <subcellularLocation>
        <location evidence="1">Membrane</location>
        <topology evidence="1">Multi-pass membrane protein</topology>
    </subcellularLocation>
</comment>
<keyword evidence="2 5" id="KW-0812">Transmembrane</keyword>
<feature type="transmembrane region" description="Helical" evidence="5">
    <location>
        <begin position="66"/>
        <end position="86"/>
    </location>
</feature>
<dbReference type="OrthoDB" id="321830at2"/>
<comment type="caution">
    <text evidence="7">The sequence shown here is derived from an EMBL/GenBank/DDBJ whole genome shotgun (WGS) entry which is preliminary data.</text>
</comment>
<dbReference type="InterPro" id="IPR000620">
    <property type="entry name" value="EamA_dom"/>
</dbReference>
<gene>
    <name evidence="7" type="ORF">C4N9_11940</name>
</gene>
<dbReference type="PANTHER" id="PTHR32322:SF9">
    <property type="entry name" value="AMINO-ACID METABOLITE EFFLUX PUMP-RELATED"/>
    <property type="match status" value="1"/>
</dbReference>
<proteinExistence type="predicted"/>